<dbReference type="Proteomes" id="UP000751190">
    <property type="component" value="Unassembled WGS sequence"/>
</dbReference>
<evidence type="ECO:0000313" key="2">
    <source>
        <dbReference type="EMBL" id="KAG8462907.1"/>
    </source>
</evidence>
<feature type="region of interest" description="Disordered" evidence="1">
    <location>
        <begin position="368"/>
        <end position="388"/>
    </location>
</feature>
<organism evidence="2 3">
    <name type="scientific">Diacronema lutheri</name>
    <name type="common">Unicellular marine alga</name>
    <name type="synonym">Monochrysis lutheri</name>
    <dbReference type="NCBI Taxonomy" id="2081491"/>
    <lineage>
        <taxon>Eukaryota</taxon>
        <taxon>Haptista</taxon>
        <taxon>Haptophyta</taxon>
        <taxon>Pavlovophyceae</taxon>
        <taxon>Pavlovales</taxon>
        <taxon>Pavlovaceae</taxon>
        <taxon>Diacronema</taxon>
    </lineage>
</organism>
<proteinExistence type="predicted"/>
<dbReference type="AlphaFoldDB" id="A0A8J6C5T0"/>
<evidence type="ECO:0000256" key="1">
    <source>
        <dbReference type="SAM" id="MobiDB-lite"/>
    </source>
</evidence>
<gene>
    <name evidence="2" type="ORF">KFE25_001680</name>
</gene>
<feature type="region of interest" description="Disordered" evidence="1">
    <location>
        <begin position="600"/>
        <end position="622"/>
    </location>
</feature>
<keyword evidence="3" id="KW-1185">Reference proteome</keyword>
<name>A0A8J6C5T0_DIALT</name>
<feature type="region of interest" description="Disordered" evidence="1">
    <location>
        <begin position="106"/>
        <end position="176"/>
    </location>
</feature>
<feature type="region of interest" description="Disordered" evidence="1">
    <location>
        <begin position="550"/>
        <end position="570"/>
    </location>
</feature>
<feature type="compositionally biased region" description="Polar residues" evidence="1">
    <location>
        <begin position="225"/>
        <end position="243"/>
    </location>
</feature>
<reference evidence="2" key="1">
    <citation type="submission" date="2021-05" db="EMBL/GenBank/DDBJ databases">
        <title>The genome of the haptophyte Pavlova lutheri (Diacronema luteri, Pavlovales) - a model for lipid biosynthesis in eukaryotic algae.</title>
        <authorList>
            <person name="Hulatt C.J."/>
            <person name="Posewitz M.C."/>
        </authorList>
    </citation>
    <scope>NUCLEOTIDE SEQUENCE</scope>
    <source>
        <strain evidence="2">NIVA-4/92</strain>
    </source>
</reference>
<protein>
    <submittedName>
        <fullName evidence="2">Uncharacterized protein</fullName>
    </submittedName>
</protein>
<evidence type="ECO:0000313" key="3">
    <source>
        <dbReference type="Proteomes" id="UP000751190"/>
    </source>
</evidence>
<feature type="compositionally biased region" description="Low complexity" evidence="1">
    <location>
        <begin position="134"/>
        <end position="156"/>
    </location>
</feature>
<feature type="compositionally biased region" description="Basic and acidic residues" evidence="1">
    <location>
        <begin position="124"/>
        <end position="133"/>
    </location>
</feature>
<feature type="region of interest" description="Disordered" evidence="1">
    <location>
        <begin position="489"/>
        <end position="509"/>
    </location>
</feature>
<feature type="region of interest" description="Disordered" evidence="1">
    <location>
        <begin position="310"/>
        <end position="331"/>
    </location>
</feature>
<dbReference type="EMBL" id="JAGTXO010000018">
    <property type="protein sequence ID" value="KAG8462907.1"/>
    <property type="molecule type" value="Genomic_DNA"/>
</dbReference>
<feature type="region of interest" description="Disordered" evidence="1">
    <location>
        <begin position="221"/>
        <end position="258"/>
    </location>
</feature>
<sequence>MDYAQHLANNAHLAPTLADGAALQRRGIRVFAIQPANTRKDVARCFVCGLWMPADASCAYLLCYVNHATKLHMHFHVASCCVDGAPDPAAWLESVVKRAQAQAQTQSSRSFITAPLQPPPLSAEQRERLERSRQAALERQAAAAQQRQAAAAQQQQTSALVTPPRRAMPSPLALGMPLGSTLRAAVPPPSGDTPAVCTPCSLSTAPHVGDVVVVDLTSPARVPPSATQQHETPSHTVHTTHAQHPQPPSHRLLLPLADDGDRGSCARGAGCAHPIASERQHPEAQACQTCPSLLAAACLQGLPLGAPPLQRAESAASQQRDGEPGAWPGGGVYGGALGAGGRDGGRAGGAGVGALGGREPGAALDARPELNGLHAPSPASGRDDSAHARAIAQPWPPEQLDAPALAARSPLALTACLQGLQGWPLGAPPLQRAESAAPQQREGEPGVWPGGGVYGGALGASGRDGGRAGGACVGALGGREPGAALDARPELNGLHAPSPASGRDDSAHARAIAQPWPPEQLDAPALAARSPLALTACLQGLQGWPLGAPPLQRAESAAPQQREGEPGAWPGGGVYGGALGASGRDGGRAGGACVGALGGPSRAPRSTLCSARPTRHSLCDAL</sequence>
<comment type="caution">
    <text evidence="2">The sequence shown here is derived from an EMBL/GenBank/DDBJ whole genome shotgun (WGS) entry which is preliminary data.</text>
</comment>
<accession>A0A8J6C5T0</accession>
<feature type="region of interest" description="Disordered" evidence="1">
    <location>
        <begin position="428"/>
        <end position="447"/>
    </location>
</feature>